<evidence type="ECO:0000259" key="1">
    <source>
        <dbReference type="Pfam" id="PF06283"/>
    </source>
</evidence>
<feature type="domain" description="ThuA-like" evidence="1">
    <location>
        <begin position="3"/>
        <end position="212"/>
    </location>
</feature>
<dbReference type="SUPFAM" id="SSF52317">
    <property type="entry name" value="Class I glutamine amidotransferase-like"/>
    <property type="match status" value="1"/>
</dbReference>
<dbReference type="RefSeq" id="WP_035060143.1">
    <property type="nucleotide sequence ID" value="NZ_AXCZ01000073.1"/>
</dbReference>
<dbReference type="PANTHER" id="PTHR40469">
    <property type="entry name" value="SECRETED GLYCOSYL HYDROLASE"/>
    <property type="match status" value="1"/>
</dbReference>
<keyword evidence="2" id="KW-0378">Hydrolase</keyword>
<dbReference type="Proteomes" id="UP000054314">
    <property type="component" value="Unassembled WGS sequence"/>
</dbReference>
<organism evidence="2 3">
    <name type="scientific">Cellulomonas bogoriensis 69B4 = DSM 16987</name>
    <dbReference type="NCBI Taxonomy" id="1386082"/>
    <lineage>
        <taxon>Bacteria</taxon>
        <taxon>Bacillati</taxon>
        <taxon>Actinomycetota</taxon>
        <taxon>Actinomycetes</taxon>
        <taxon>Micrococcales</taxon>
        <taxon>Cellulomonadaceae</taxon>
        <taxon>Cellulomonas</taxon>
    </lineage>
</organism>
<sequence>MNRALLFSRTTDYRHESIGHAVASLTQILGDLGVPTDHTENPAVFTPDGLSRYTLMVWVSTSGNVLDGPQREAFAQWLADGASWAGVHSASFTEPGWPEFESICGAVFTDHPDIQTATVHVTDGAHPSTADLPEQWEHEDEWYNFRSRPLPDRTVLLTVDEGTYDGGSMGQDHPVAWYGPYGRGRTWYTSLGHSAHTYDHPVMRAHLSGAMRSLLH</sequence>
<name>A0A0A0C0S3_9CELL</name>
<dbReference type="GO" id="GO:0016787">
    <property type="term" value="F:hydrolase activity"/>
    <property type="evidence" value="ECO:0007669"/>
    <property type="project" value="UniProtKB-KW"/>
</dbReference>
<gene>
    <name evidence="2" type="ORF">N869_16615</name>
</gene>
<protein>
    <submittedName>
        <fullName evidence="2">Glycosyl hydrolase</fullName>
    </submittedName>
</protein>
<keyword evidence="3" id="KW-1185">Reference proteome</keyword>
<evidence type="ECO:0000313" key="2">
    <source>
        <dbReference type="EMBL" id="KGM13029.1"/>
    </source>
</evidence>
<reference evidence="2 3" key="1">
    <citation type="submission" date="2013-08" db="EMBL/GenBank/DDBJ databases">
        <title>Genome sequencing of Cellulomonas bogoriensis 69B4.</title>
        <authorList>
            <person name="Chen F."/>
            <person name="Li Y."/>
            <person name="Wang G."/>
        </authorList>
    </citation>
    <scope>NUCLEOTIDE SEQUENCE [LARGE SCALE GENOMIC DNA]</scope>
    <source>
        <strain evidence="2 3">69B4</strain>
    </source>
</reference>
<dbReference type="Pfam" id="PF06283">
    <property type="entry name" value="ThuA"/>
    <property type="match status" value="1"/>
</dbReference>
<dbReference type="InterPro" id="IPR029010">
    <property type="entry name" value="ThuA-like"/>
</dbReference>
<dbReference type="PANTHER" id="PTHR40469:SF2">
    <property type="entry name" value="GALACTOSE-BINDING DOMAIN-LIKE SUPERFAMILY PROTEIN"/>
    <property type="match status" value="1"/>
</dbReference>
<proteinExistence type="predicted"/>
<dbReference type="InterPro" id="IPR029062">
    <property type="entry name" value="Class_I_gatase-like"/>
</dbReference>
<accession>A0A0A0C0S3</accession>
<dbReference type="EMBL" id="AXCZ01000073">
    <property type="protein sequence ID" value="KGM13029.1"/>
    <property type="molecule type" value="Genomic_DNA"/>
</dbReference>
<dbReference type="AlphaFoldDB" id="A0A0A0C0S3"/>
<dbReference type="Gene3D" id="3.40.50.880">
    <property type="match status" value="1"/>
</dbReference>
<evidence type="ECO:0000313" key="3">
    <source>
        <dbReference type="Proteomes" id="UP000054314"/>
    </source>
</evidence>
<comment type="caution">
    <text evidence="2">The sequence shown here is derived from an EMBL/GenBank/DDBJ whole genome shotgun (WGS) entry which is preliminary data.</text>
</comment>